<feature type="transmembrane region" description="Helical" evidence="1">
    <location>
        <begin position="6"/>
        <end position="26"/>
    </location>
</feature>
<keyword evidence="1" id="KW-0812">Transmembrane</keyword>
<keyword evidence="1" id="KW-1133">Transmembrane helix</keyword>
<comment type="caution">
    <text evidence="2">The sequence shown here is derived from an EMBL/GenBank/DDBJ whole genome shotgun (WGS) entry which is preliminary data.</text>
</comment>
<dbReference type="AlphaFoldDB" id="K8A3B2"/>
<evidence type="ECO:0000313" key="3">
    <source>
        <dbReference type="Proteomes" id="UP000009340"/>
    </source>
</evidence>
<dbReference type="Proteomes" id="UP000009340">
    <property type="component" value="Unassembled WGS sequence"/>
</dbReference>
<gene>
    <name evidence="2" type="ORF">BN137_3341</name>
</gene>
<protein>
    <submittedName>
        <fullName evidence="2">Uncharacterized protein</fullName>
    </submittedName>
</protein>
<organism evidence="2 3">
    <name type="scientific">Cronobacter condimenti 1330</name>
    <dbReference type="NCBI Taxonomy" id="1073999"/>
    <lineage>
        <taxon>Bacteria</taxon>
        <taxon>Pseudomonadati</taxon>
        <taxon>Pseudomonadota</taxon>
        <taxon>Gammaproteobacteria</taxon>
        <taxon>Enterobacterales</taxon>
        <taxon>Enterobacteriaceae</taxon>
        <taxon>Cronobacter</taxon>
    </lineage>
</organism>
<sequence>MYIHTFHFVASLIFMYSTLLAARLFCNATKFTHNKKRIK</sequence>
<accession>K8A3B2</accession>
<name>K8A3B2_9ENTR</name>
<reference evidence="2" key="1">
    <citation type="submission" date="2012-07" db="EMBL/GenBank/DDBJ databases">
        <authorList>
            <person name="Cummings C."/>
        </authorList>
    </citation>
    <scope>NUCLEOTIDE SEQUENCE</scope>
    <source>
        <strain evidence="2">1330</strain>
    </source>
</reference>
<keyword evidence="1" id="KW-0472">Membrane</keyword>
<evidence type="ECO:0000313" key="2">
    <source>
        <dbReference type="EMBL" id="CCJ73950.1"/>
    </source>
</evidence>
<proteinExistence type="predicted"/>
<evidence type="ECO:0000256" key="1">
    <source>
        <dbReference type="SAM" id="Phobius"/>
    </source>
</evidence>
<dbReference type="EMBL" id="CAKW01000119">
    <property type="protein sequence ID" value="CCJ73950.1"/>
    <property type="molecule type" value="Genomic_DNA"/>
</dbReference>